<reference evidence="1" key="1">
    <citation type="submission" date="2022-07" db="EMBL/GenBank/DDBJ databases">
        <authorList>
            <person name="Macas J."/>
            <person name="Novak P."/>
            <person name="Neumann P."/>
        </authorList>
    </citation>
    <scope>NUCLEOTIDE SEQUENCE</scope>
</reference>
<keyword evidence="2" id="KW-1185">Reference proteome</keyword>
<dbReference type="AlphaFoldDB" id="A0A9P0Z459"/>
<organism evidence="1 2">
    <name type="scientific">Cuscuta europaea</name>
    <name type="common">European dodder</name>
    <dbReference type="NCBI Taxonomy" id="41803"/>
    <lineage>
        <taxon>Eukaryota</taxon>
        <taxon>Viridiplantae</taxon>
        <taxon>Streptophyta</taxon>
        <taxon>Embryophyta</taxon>
        <taxon>Tracheophyta</taxon>
        <taxon>Spermatophyta</taxon>
        <taxon>Magnoliopsida</taxon>
        <taxon>eudicotyledons</taxon>
        <taxon>Gunneridae</taxon>
        <taxon>Pentapetalae</taxon>
        <taxon>asterids</taxon>
        <taxon>lamiids</taxon>
        <taxon>Solanales</taxon>
        <taxon>Convolvulaceae</taxon>
        <taxon>Cuscuteae</taxon>
        <taxon>Cuscuta</taxon>
        <taxon>Cuscuta subgen. Cuscuta</taxon>
    </lineage>
</organism>
<evidence type="ECO:0000313" key="2">
    <source>
        <dbReference type="Proteomes" id="UP001152484"/>
    </source>
</evidence>
<comment type="caution">
    <text evidence="1">The sequence shown here is derived from an EMBL/GenBank/DDBJ whole genome shotgun (WGS) entry which is preliminary data.</text>
</comment>
<evidence type="ECO:0000313" key="1">
    <source>
        <dbReference type="EMBL" id="CAH9086563.1"/>
    </source>
</evidence>
<proteinExistence type="predicted"/>
<protein>
    <submittedName>
        <fullName evidence="1">Uncharacterized protein</fullName>
    </submittedName>
</protein>
<name>A0A9P0Z459_CUSEU</name>
<gene>
    <name evidence="1" type="ORF">CEURO_LOCUS9680</name>
</gene>
<sequence>MLLQLCRAKTDYGEVILANSFYCTKIIVDESIPEIEDFRTKLVASSQSSSSRNSSDFL</sequence>
<dbReference type="Proteomes" id="UP001152484">
    <property type="component" value="Unassembled WGS sequence"/>
</dbReference>
<dbReference type="EMBL" id="CAMAPE010000019">
    <property type="protein sequence ID" value="CAH9086563.1"/>
    <property type="molecule type" value="Genomic_DNA"/>
</dbReference>
<accession>A0A9P0Z459</accession>